<evidence type="ECO:0000259" key="1">
    <source>
        <dbReference type="PROSITE" id="PS51186"/>
    </source>
</evidence>
<dbReference type="InterPro" id="IPR000182">
    <property type="entry name" value="GNAT_dom"/>
</dbReference>
<evidence type="ECO:0000313" key="2">
    <source>
        <dbReference type="EMBL" id="QBP18947.1"/>
    </source>
</evidence>
<dbReference type="CDD" id="cd04301">
    <property type="entry name" value="NAT_SF"/>
    <property type="match status" value="1"/>
</dbReference>
<feature type="domain" description="N-acetyltransferase" evidence="1">
    <location>
        <begin position="4"/>
        <end position="180"/>
    </location>
</feature>
<dbReference type="PROSITE" id="PS51186">
    <property type="entry name" value="GNAT"/>
    <property type="match status" value="1"/>
</dbReference>
<dbReference type="AlphaFoldDB" id="A0A4P6ZMU8"/>
<dbReference type="Gene3D" id="3.40.630.30">
    <property type="match status" value="1"/>
</dbReference>
<dbReference type="InterPro" id="IPR016181">
    <property type="entry name" value="Acyl_CoA_acyltransferase"/>
</dbReference>
<dbReference type="RefSeq" id="WP_133442504.1">
    <property type="nucleotide sequence ID" value="NZ_CP034726.1"/>
</dbReference>
<proteinExistence type="predicted"/>
<keyword evidence="3" id="KW-1185">Reference proteome</keyword>
<keyword evidence="2" id="KW-0808">Transferase</keyword>
<gene>
    <name evidence="2" type="ORF">ELX58_07640</name>
</gene>
<evidence type="ECO:0000313" key="3">
    <source>
        <dbReference type="Proteomes" id="UP000294321"/>
    </source>
</evidence>
<dbReference type="Pfam" id="PF00583">
    <property type="entry name" value="Acetyltransf_1"/>
    <property type="match status" value="1"/>
</dbReference>
<organism evidence="2 3">
    <name type="scientific">Acetilactobacillus jinshanensis</name>
    <dbReference type="NCBI Taxonomy" id="1720083"/>
    <lineage>
        <taxon>Bacteria</taxon>
        <taxon>Bacillati</taxon>
        <taxon>Bacillota</taxon>
        <taxon>Bacilli</taxon>
        <taxon>Lactobacillales</taxon>
        <taxon>Lactobacillaceae</taxon>
        <taxon>Acetilactobacillus</taxon>
    </lineage>
</organism>
<dbReference type="InterPro" id="IPR050276">
    <property type="entry name" value="MshD_Acetyltransferase"/>
</dbReference>
<name>A0A4P6ZMU8_9LACO</name>
<dbReference type="SUPFAM" id="SSF55729">
    <property type="entry name" value="Acyl-CoA N-acyltransferases (Nat)"/>
    <property type="match status" value="1"/>
</dbReference>
<dbReference type="Proteomes" id="UP000294321">
    <property type="component" value="Chromosome"/>
</dbReference>
<dbReference type="PANTHER" id="PTHR43617:SF20">
    <property type="entry name" value="N-ALPHA-ACETYLTRANSFERASE RIMI"/>
    <property type="match status" value="1"/>
</dbReference>
<dbReference type="GO" id="GO:0016747">
    <property type="term" value="F:acyltransferase activity, transferring groups other than amino-acyl groups"/>
    <property type="evidence" value="ECO:0007669"/>
    <property type="project" value="InterPro"/>
</dbReference>
<dbReference type="PANTHER" id="PTHR43617">
    <property type="entry name" value="L-AMINO ACID N-ACETYLTRANSFERASE"/>
    <property type="match status" value="1"/>
</dbReference>
<reference evidence="3" key="1">
    <citation type="submission" date="2018-12" db="EMBL/GenBank/DDBJ databases">
        <title>A new species of lactobacillus.</title>
        <authorList>
            <person name="Jian Y."/>
            <person name="Xin L."/>
            <person name="Hong Z.J."/>
            <person name="Ming L.Z."/>
            <person name="Hong X.Z."/>
        </authorList>
    </citation>
    <scope>NUCLEOTIDE SEQUENCE [LARGE SCALE GENOMIC DNA]</scope>
    <source>
        <strain evidence="3">HSLZ-75</strain>
    </source>
</reference>
<sequence>MSLIYVRPAQVKDAPAILNIVNFAKQYLKSQHINQWQNNYPNPQSIKHDINGKACYVLTVNHRVAGIASLIPGPDKSYLKIQNGSWINGTRAPYMTIHRVAISPNFRGQGLSQMLMSNLITLAIDKGYHDIRIDTHPDNKGMQHIITKNGFVKRGIIHTLEGGKQANTSRYAYQLIIEGEK</sequence>
<accession>A0A4P6ZMU8</accession>
<dbReference type="EMBL" id="CP034726">
    <property type="protein sequence ID" value="QBP18947.1"/>
    <property type="molecule type" value="Genomic_DNA"/>
</dbReference>
<dbReference type="KEGG" id="lji:ELX58_07640"/>
<dbReference type="OrthoDB" id="9796381at2"/>
<protein>
    <submittedName>
        <fullName evidence="2">GNAT family N-acetyltransferase</fullName>
    </submittedName>
</protein>